<evidence type="ECO:0000313" key="2">
    <source>
        <dbReference type="Proteomes" id="UP000295727"/>
    </source>
</evidence>
<proteinExistence type="predicted"/>
<sequence>MRDLYTSHAAALRDALRHAVERGGMSSLGVLQQGVPSASTLTGTDATAQAARIRRQLESLAPVPRALLVIAYAPRTLKCSCGSRCCADSYPNPEWAKPCA</sequence>
<dbReference type="KEGG" id="ppai:E1956_31645"/>
<keyword evidence="2" id="KW-1185">Reference proteome</keyword>
<protein>
    <submittedName>
        <fullName evidence="1">Uncharacterized protein</fullName>
    </submittedName>
</protein>
<name>A0A4V1B067_9BURK</name>
<dbReference type="Proteomes" id="UP000295727">
    <property type="component" value="Chromosome 3"/>
</dbReference>
<evidence type="ECO:0000313" key="1">
    <source>
        <dbReference type="EMBL" id="QBR01713.1"/>
    </source>
</evidence>
<organism evidence="1 2">
    <name type="scientific">Paraburkholderia pallida</name>
    <dbReference type="NCBI Taxonomy" id="2547399"/>
    <lineage>
        <taxon>Bacteria</taxon>
        <taxon>Pseudomonadati</taxon>
        <taxon>Pseudomonadota</taxon>
        <taxon>Betaproteobacteria</taxon>
        <taxon>Burkholderiales</taxon>
        <taxon>Burkholderiaceae</taxon>
        <taxon>Paraburkholderia</taxon>
    </lineage>
</organism>
<dbReference type="AlphaFoldDB" id="A0A4V1B067"/>
<dbReference type="RefSeq" id="WP_134756646.1">
    <property type="nucleotide sequence ID" value="NZ_CP038150.1"/>
</dbReference>
<dbReference type="EMBL" id="CP038150">
    <property type="protein sequence ID" value="QBR01713.1"/>
    <property type="molecule type" value="Genomic_DNA"/>
</dbReference>
<reference evidence="1 2" key="1">
    <citation type="submission" date="2019-03" db="EMBL/GenBank/DDBJ databases">
        <title>Paraburkholderia sp. 7MH5, isolated from subtropical forest soil.</title>
        <authorList>
            <person name="Gao Z.-H."/>
            <person name="Qiu L.-H."/>
        </authorList>
    </citation>
    <scope>NUCLEOTIDE SEQUENCE [LARGE SCALE GENOMIC DNA]</scope>
    <source>
        <strain evidence="1 2">7MH5</strain>
    </source>
</reference>
<gene>
    <name evidence="1" type="ORF">E1956_31645</name>
</gene>
<dbReference type="OrthoDB" id="9115108at2"/>
<accession>A0A4V1B067</accession>